<keyword evidence="1 5" id="KW-0808">Transferase</keyword>
<dbReference type="Gene3D" id="3.40.630.30">
    <property type="match status" value="1"/>
</dbReference>
<protein>
    <submittedName>
        <fullName evidence="5">GNAT family N-acetyltransferase</fullName>
        <ecNumber evidence="5">2.3.1.-</ecNumber>
    </submittedName>
</protein>
<dbReference type="EC" id="2.3.1.-" evidence="5"/>
<comment type="caution">
    <text evidence="5">The sequence shown here is derived from an EMBL/GenBank/DDBJ whole genome shotgun (WGS) entry which is preliminary data.</text>
</comment>
<organism evidence="5 6">
    <name type="scientific">Psychromarinibacter halotolerans</name>
    <dbReference type="NCBI Taxonomy" id="1775175"/>
    <lineage>
        <taxon>Bacteria</taxon>
        <taxon>Pseudomonadati</taxon>
        <taxon>Pseudomonadota</taxon>
        <taxon>Alphaproteobacteria</taxon>
        <taxon>Rhodobacterales</taxon>
        <taxon>Paracoccaceae</taxon>
        <taxon>Psychromarinibacter</taxon>
    </lineage>
</organism>
<proteinExistence type="predicted"/>
<dbReference type="InterPro" id="IPR016181">
    <property type="entry name" value="Acyl_CoA_acyltransferase"/>
</dbReference>
<sequence length="155" mass="16859">MTARGDRAVSAPSVRSATRQDLPAVLDLYRHLNSDTDRPSVTTAESVFNRFLAYDGSAILLCLVGDVAVASCTLVVVPNLTRGARPYALIENVVTHGDHRRMGYGRKVLDAACDAAWAAGCYKVMLMTGSKQPGTLDFYRSAGFEQSKTGFQKRR</sequence>
<feature type="transmembrane region" description="Helical" evidence="3">
    <location>
        <begin position="58"/>
        <end position="77"/>
    </location>
</feature>
<dbReference type="PROSITE" id="PS51186">
    <property type="entry name" value="GNAT"/>
    <property type="match status" value="1"/>
</dbReference>
<evidence type="ECO:0000313" key="5">
    <source>
        <dbReference type="EMBL" id="MFC3143345.1"/>
    </source>
</evidence>
<keyword evidence="3" id="KW-0812">Transmembrane</keyword>
<dbReference type="PANTHER" id="PTHR43877">
    <property type="entry name" value="AMINOALKYLPHOSPHONATE N-ACETYLTRANSFERASE-RELATED-RELATED"/>
    <property type="match status" value="1"/>
</dbReference>
<keyword evidence="3" id="KW-1133">Transmembrane helix</keyword>
<dbReference type="EMBL" id="JBHRTB010000010">
    <property type="protein sequence ID" value="MFC3143345.1"/>
    <property type="molecule type" value="Genomic_DNA"/>
</dbReference>
<evidence type="ECO:0000259" key="4">
    <source>
        <dbReference type="PROSITE" id="PS51186"/>
    </source>
</evidence>
<dbReference type="InterPro" id="IPR050832">
    <property type="entry name" value="Bact_Acetyltransf"/>
</dbReference>
<feature type="domain" description="N-acetyltransferase" evidence="4">
    <location>
        <begin position="12"/>
        <end position="155"/>
    </location>
</feature>
<evidence type="ECO:0000256" key="2">
    <source>
        <dbReference type="ARBA" id="ARBA00023315"/>
    </source>
</evidence>
<dbReference type="InterPro" id="IPR000182">
    <property type="entry name" value="GNAT_dom"/>
</dbReference>
<evidence type="ECO:0000313" key="6">
    <source>
        <dbReference type="Proteomes" id="UP001595632"/>
    </source>
</evidence>
<dbReference type="SUPFAM" id="SSF55729">
    <property type="entry name" value="Acyl-CoA N-acyltransferases (Nat)"/>
    <property type="match status" value="1"/>
</dbReference>
<dbReference type="GO" id="GO:0016746">
    <property type="term" value="F:acyltransferase activity"/>
    <property type="evidence" value="ECO:0007669"/>
    <property type="project" value="UniProtKB-KW"/>
</dbReference>
<dbReference type="RefSeq" id="WP_275630639.1">
    <property type="nucleotide sequence ID" value="NZ_JARGYD010000001.1"/>
</dbReference>
<dbReference type="Proteomes" id="UP001595632">
    <property type="component" value="Unassembled WGS sequence"/>
</dbReference>
<dbReference type="Pfam" id="PF00583">
    <property type="entry name" value="Acetyltransf_1"/>
    <property type="match status" value="1"/>
</dbReference>
<evidence type="ECO:0000256" key="3">
    <source>
        <dbReference type="SAM" id="Phobius"/>
    </source>
</evidence>
<keyword evidence="3" id="KW-0472">Membrane</keyword>
<gene>
    <name evidence="5" type="ORF">ACFOGP_11530</name>
</gene>
<evidence type="ECO:0000256" key="1">
    <source>
        <dbReference type="ARBA" id="ARBA00022679"/>
    </source>
</evidence>
<keyword evidence="6" id="KW-1185">Reference proteome</keyword>
<keyword evidence="2 5" id="KW-0012">Acyltransferase</keyword>
<reference evidence="6" key="1">
    <citation type="journal article" date="2019" name="Int. J. Syst. Evol. Microbiol.">
        <title>The Global Catalogue of Microorganisms (GCM) 10K type strain sequencing project: providing services to taxonomists for standard genome sequencing and annotation.</title>
        <authorList>
            <consortium name="The Broad Institute Genomics Platform"/>
            <consortium name="The Broad Institute Genome Sequencing Center for Infectious Disease"/>
            <person name="Wu L."/>
            <person name="Ma J."/>
        </authorList>
    </citation>
    <scope>NUCLEOTIDE SEQUENCE [LARGE SCALE GENOMIC DNA]</scope>
    <source>
        <strain evidence="6">KCTC 52366</strain>
    </source>
</reference>
<dbReference type="CDD" id="cd04301">
    <property type="entry name" value="NAT_SF"/>
    <property type="match status" value="1"/>
</dbReference>
<accession>A0ABV7GTL5</accession>
<name>A0ABV7GTL5_9RHOB</name>